<protein>
    <submittedName>
        <fullName evidence="1">Uncharacterized protein</fullName>
    </submittedName>
</protein>
<evidence type="ECO:0000313" key="1">
    <source>
        <dbReference type="EMBL" id="KAJ7774646.1"/>
    </source>
</evidence>
<reference evidence="1" key="1">
    <citation type="submission" date="2023-03" db="EMBL/GenBank/DDBJ databases">
        <title>Massive genome expansion in bonnet fungi (Mycena s.s.) driven by repeated elements and novel gene families across ecological guilds.</title>
        <authorList>
            <consortium name="Lawrence Berkeley National Laboratory"/>
            <person name="Harder C.B."/>
            <person name="Miyauchi S."/>
            <person name="Viragh M."/>
            <person name="Kuo A."/>
            <person name="Thoen E."/>
            <person name="Andreopoulos B."/>
            <person name="Lu D."/>
            <person name="Skrede I."/>
            <person name="Drula E."/>
            <person name="Henrissat B."/>
            <person name="Morin E."/>
            <person name="Kohler A."/>
            <person name="Barry K."/>
            <person name="LaButti K."/>
            <person name="Morin E."/>
            <person name="Salamov A."/>
            <person name="Lipzen A."/>
            <person name="Mereny Z."/>
            <person name="Hegedus B."/>
            <person name="Baldrian P."/>
            <person name="Stursova M."/>
            <person name="Weitz H."/>
            <person name="Taylor A."/>
            <person name="Grigoriev I.V."/>
            <person name="Nagy L.G."/>
            <person name="Martin F."/>
            <person name="Kauserud H."/>
        </authorList>
    </citation>
    <scope>NUCLEOTIDE SEQUENCE</scope>
    <source>
        <strain evidence="1">CBHHK188m</strain>
    </source>
</reference>
<accession>A0AAD7JYJ6</accession>
<dbReference type="EMBL" id="JARJLG010000015">
    <property type="protein sequence ID" value="KAJ7774646.1"/>
    <property type="molecule type" value="Genomic_DNA"/>
</dbReference>
<dbReference type="Proteomes" id="UP001215280">
    <property type="component" value="Unassembled WGS sequence"/>
</dbReference>
<comment type="caution">
    <text evidence="1">The sequence shown here is derived from an EMBL/GenBank/DDBJ whole genome shotgun (WGS) entry which is preliminary data.</text>
</comment>
<proteinExistence type="predicted"/>
<gene>
    <name evidence="1" type="ORF">DFH07DRAFT_106905</name>
</gene>
<dbReference type="AlphaFoldDB" id="A0AAD7JYJ6"/>
<evidence type="ECO:0000313" key="2">
    <source>
        <dbReference type="Proteomes" id="UP001215280"/>
    </source>
</evidence>
<name>A0AAD7JYJ6_9AGAR</name>
<keyword evidence="2" id="KW-1185">Reference proteome</keyword>
<sequence length="87" mass="9578">MFSCPTTIVASFLGLVDTPRVVCSLPHFGTSEFSTALPCASDSNSLANIVGMYRQRHQEKPPLAIPRDCLQVTPDWTKYPSFLSFPS</sequence>
<organism evidence="1 2">
    <name type="scientific">Mycena maculata</name>
    <dbReference type="NCBI Taxonomy" id="230809"/>
    <lineage>
        <taxon>Eukaryota</taxon>
        <taxon>Fungi</taxon>
        <taxon>Dikarya</taxon>
        <taxon>Basidiomycota</taxon>
        <taxon>Agaricomycotina</taxon>
        <taxon>Agaricomycetes</taxon>
        <taxon>Agaricomycetidae</taxon>
        <taxon>Agaricales</taxon>
        <taxon>Marasmiineae</taxon>
        <taxon>Mycenaceae</taxon>
        <taxon>Mycena</taxon>
    </lineage>
</organism>